<evidence type="ECO:0000256" key="6">
    <source>
        <dbReference type="ARBA" id="ARBA00023054"/>
    </source>
</evidence>
<dbReference type="OrthoDB" id="5772359at2"/>
<dbReference type="Gene3D" id="1.20.5.50">
    <property type="match status" value="1"/>
</dbReference>
<keyword evidence="4" id="KW-0963">Cytoplasm</keyword>
<evidence type="ECO:0000313" key="12">
    <source>
        <dbReference type="EMBL" id="TQV71016.1"/>
    </source>
</evidence>
<dbReference type="GO" id="GO:0032153">
    <property type="term" value="C:cell division site"/>
    <property type="evidence" value="ECO:0007669"/>
    <property type="project" value="TreeGrafter"/>
</dbReference>
<dbReference type="Gene3D" id="3.30.160.880">
    <property type="entry name" value="Cell division protein ZapA protomer, N-terminal domain"/>
    <property type="match status" value="1"/>
</dbReference>
<dbReference type="PANTHER" id="PTHR34981:SF1">
    <property type="entry name" value="CELL DIVISION PROTEIN ZAPA"/>
    <property type="match status" value="1"/>
</dbReference>
<dbReference type="GO" id="GO:0043093">
    <property type="term" value="P:FtsZ-dependent cytokinesis"/>
    <property type="evidence" value="ECO:0007669"/>
    <property type="project" value="TreeGrafter"/>
</dbReference>
<organism evidence="12 13">
    <name type="scientific">Aliikangiella marina</name>
    <dbReference type="NCBI Taxonomy" id="1712262"/>
    <lineage>
        <taxon>Bacteria</taxon>
        <taxon>Pseudomonadati</taxon>
        <taxon>Pseudomonadota</taxon>
        <taxon>Gammaproteobacteria</taxon>
        <taxon>Oceanospirillales</taxon>
        <taxon>Pleioneaceae</taxon>
        <taxon>Aliikangiella</taxon>
    </lineage>
</organism>
<evidence type="ECO:0000256" key="7">
    <source>
        <dbReference type="ARBA" id="ARBA00023210"/>
    </source>
</evidence>
<gene>
    <name evidence="12" type="ORF">FLL45_22065</name>
</gene>
<evidence type="ECO:0000256" key="10">
    <source>
        <dbReference type="ARBA" id="ARBA00026068"/>
    </source>
</evidence>
<dbReference type="RefSeq" id="WP_142944233.1">
    <property type="nucleotide sequence ID" value="NZ_VIKR01000007.1"/>
</dbReference>
<comment type="subcellular location">
    <subcellularLocation>
        <location evidence="1">Cytoplasm</location>
    </subcellularLocation>
</comment>
<name>A0A545T1B7_9GAMM</name>
<dbReference type="GO" id="GO:0000921">
    <property type="term" value="P:septin ring assembly"/>
    <property type="evidence" value="ECO:0007669"/>
    <property type="project" value="TreeGrafter"/>
</dbReference>
<comment type="caution">
    <text evidence="12">The sequence shown here is derived from an EMBL/GenBank/DDBJ whole genome shotgun (WGS) entry which is preliminary data.</text>
</comment>
<evidence type="ECO:0000256" key="11">
    <source>
        <dbReference type="ARBA" id="ARBA00033158"/>
    </source>
</evidence>
<sequence length="104" mass="11585">MSEVKPITVHIMGNEYHVSSPEDQTEQLETAARELDRRMREIKSGGRIVGIERIAVMAALNLSYELLQSSQVDSESAEKIESKINQLVQDIDSVLASDAQLELT</sequence>
<evidence type="ECO:0000256" key="2">
    <source>
        <dbReference type="ARBA" id="ARBA00010074"/>
    </source>
</evidence>
<dbReference type="InterPro" id="IPR042233">
    <property type="entry name" value="Cell_div_ZapA_N"/>
</dbReference>
<dbReference type="Proteomes" id="UP000317839">
    <property type="component" value="Unassembled WGS sequence"/>
</dbReference>
<proteinExistence type="inferred from homology"/>
<dbReference type="GO" id="GO:0005829">
    <property type="term" value="C:cytosol"/>
    <property type="evidence" value="ECO:0007669"/>
    <property type="project" value="TreeGrafter"/>
</dbReference>
<protein>
    <recommendedName>
        <fullName evidence="3">Cell division protein ZapA</fullName>
    </recommendedName>
    <alternativeName>
        <fullName evidence="11">Z ring-associated protein ZapA</fullName>
    </alternativeName>
</protein>
<dbReference type="Pfam" id="PF05164">
    <property type="entry name" value="ZapA"/>
    <property type="match status" value="1"/>
</dbReference>
<evidence type="ECO:0000256" key="1">
    <source>
        <dbReference type="ARBA" id="ARBA00004496"/>
    </source>
</evidence>
<evidence type="ECO:0000256" key="4">
    <source>
        <dbReference type="ARBA" id="ARBA00022490"/>
    </source>
</evidence>
<keyword evidence="7" id="KW-0717">Septation</keyword>
<dbReference type="InterPro" id="IPR036192">
    <property type="entry name" value="Cell_div_ZapA-like_sf"/>
</dbReference>
<dbReference type="PANTHER" id="PTHR34981">
    <property type="entry name" value="CELL DIVISION PROTEIN ZAPA"/>
    <property type="match status" value="1"/>
</dbReference>
<evidence type="ECO:0000256" key="5">
    <source>
        <dbReference type="ARBA" id="ARBA00022618"/>
    </source>
</evidence>
<dbReference type="InterPro" id="IPR007838">
    <property type="entry name" value="Cell_div_ZapA-like"/>
</dbReference>
<dbReference type="AlphaFoldDB" id="A0A545T1B7"/>
<keyword evidence="13" id="KW-1185">Reference proteome</keyword>
<keyword evidence="5 12" id="KW-0132">Cell division</keyword>
<comment type="similarity">
    <text evidence="2">Belongs to the ZapA family. Type 1 subfamily.</text>
</comment>
<dbReference type="EMBL" id="VIKR01000007">
    <property type="protein sequence ID" value="TQV71016.1"/>
    <property type="molecule type" value="Genomic_DNA"/>
</dbReference>
<evidence type="ECO:0000313" key="13">
    <source>
        <dbReference type="Proteomes" id="UP000317839"/>
    </source>
</evidence>
<dbReference type="GO" id="GO:0030428">
    <property type="term" value="C:cell septum"/>
    <property type="evidence" value="ECO:0007669"/>
    <property type="project" value="TreeGrafter"/>
</dbReference>
<keyword evidence="6" id="KW-0175">Coiled coil</keyword>
<evidence type="ECO:0000256" key="3">
    <source>
        <dbReference type="ARBA" id="ARBA00015195"/>
    </source>
</evidence>
<dbReference type="SUPFAM" id="SSF102829">
    <property type="entry name" value="Cell division protein ZapA-like"/>
    <property type="match status" value="1"/>
</dbReference>
<dbReference type="GO" id="GO:0000917">
    <property type="term" value="P:division septum assembly"/>
    <property type="evidence" value="ECO:0007669"/>
    <property type="project" value="UniProtKB-KW"/>
</dbReference>
<accession>A0A545T1B7</accession>
<reference evidence="12 13" key="1">
    <citation type="submission" date="2019-06" db="EMBL/GenBank/DDBJ databases">
        <title>Draft genome of Aliikangiella marina GYP-15.</title>
        <authorList>
            <person name="Wang G."/>
        </authorList>
    </citation>
    <scope>NUCLEOTIDE SEQUENCE [LARGE SCALE GENOMIC DNA]</scope>
    <source>
        <strain evidence="12 13">GYP-15</strain>
    </source>
</reference>
<evidence type="ECO:0000256" key="9">
    <source>
        <dbReference type="ARBA" id="ARBA00024910"/>
    </source>
</evidence>
<keyword evidence="8" id="KW-0131">Cell cycle</keyword>
<comment type="function">
    <text evidence="9">Activator of cell division through the inhibition of FtsZ GTPase activity, therefore promoting FtsZ assembly into bundles of protofilaments necessary for the formation of the division Z ring. It is recruited early at mid-cell but it is not essential for cell division.</text>
</comment>
<evidence type="ECO:0000256" key="8">
    <source>
        <dbReference type="ARBA" id="ARBA00023306"/>
    </source>
</evidence>
<comment type="subunit">
    <text evidence="10">Homodimer. Interacts with FtsZ.</text>
</comment>